<gene>
    <name evidence="2" type="ORF">MUK42_06638</name>
</gene>
<feature type="chain" id="PRO_5038522240" evidence="1">
    <location>
        <begin position="29"/>
        <end position="133"/>
    </location>
</feature>
<organism evidence="2 3">
    <name type="scientific">Musa troglodytarum</name>
    <name type="common">fe'i banana</name>
    <dbReference type="NCBI Taxonomy" id="320322"/>
    <lineage>
        <taxon>Eukaryota</taxon>
        <taxon>Viridiplantae</taxon>
        <taxon>Streptophyta</taxon>
        <taxon>Embryophyta</taxon>
        <taxon>Tracheophyta</taxon>
        <taxon>Spermatophyta</taxon>
        <taxon>Magnoliopsida</taxon>
        <taxon>Liliopsida</taxon>
        <taxon>Zingiberales</taxon>
        <taxon>Musaceae</taxon>
        <taxon>Musa</taxon>
    </lineage>
</organism>
<evidence type="ECO:0000256" key="1">
    <source>
        <dbReference type="SAM" id="SignalP"/>
    </source>
</evidence>
<sequence>MSMAFSRLPASLLLSPIVLVLFLPHSICHPSLEIKNTSSSGAWLQDGLVLPRRFVAEVPPPGNLTVDNSSFILAAARTHRKDPLNGFKRYSEKHYWAMMVEFDDDLLSNCGNCFKRLWRGSPWKDSEMSRMLL</sequence>
<keyword evidence="3" id="KW-1185">Reference proteome</keyword>
<dbReference type="Proteomes" id="UP001055439">
    <property type="component" value="Chromosome 5"/>
</dbReference>
<accession>A0A9E7G5P7</accession>
<evidence type="ECO:0000313" key="2">
    <source>
        <dbReference type="EMBL" id="URE06357.1"/>
    </source>
</evidence>
<keyword evidence="1" id="KW-0732">Signal</keyword>
<dbReference type="OrthoDB" id="1937321at2759"/>
<reference evidence="2" key="1">
    <citation type="submission" date="2022-05" db="EMBL/GenBank/DDBJ databases">
        <title>The Musa troglodytarum L. genome provides insights into the mechanism of non-climacteric behaviour and enrichment of carotenoids.</title>
        <authorList>
            <person name="Wang J."/>
        </authorList>
    </citation>
    <scope>NUCLEOTIDE SEQUENCE</scope>
    <source>
        <tissue evidence="2">Leaf</tissue>
    </source>
</reference>
<proteinExistence type="predicted"/>
<protein>
    <submittedName>
        <fullName evidence="2">Uncharacterized protein</fullName>
    </submittedName>
</protein>
<dbReference type="AlphaFoldDB" id="A0A9E7G5P7"/>
<feature type="signal peptide" evidence="1">
    <location>
        <begin position="1"/>
        <end position="28"/>
    </location>
</feature>
<dbReference type="EMBL" id="CP097507">
    <property type="protein sequence ID" value="URE06357.1"/>
    <property type="molecule type" value="Genomic_DNA"/>
</dbReference>
<evidence type="ECO:0000313" key="3">
    <source>
        <dbReference type="Proteomes" id="UP001055439"/>
    </source>
</evidence>
<name>A0A9E7G5P7_9LILI</name>